<organism evidence="2 3">
    <name type="scientific">Deinandra increscens subsp. villosa</name>
    <dbReference type="NCBI Taxonomy" id="3103831"/>
    <lineage>
        <taxon>Eukaryota</taxon>
        <taxon>Viridiplantae</taxon>
        <taxon>Streptophyta</taxon>
        <taxon>Embryophyta</taxon>
        <taxon>Tracheophyta</taxon>
        <taxon>Spermatophyta</taxon>
        <taxon>Magnoliopsida</taxon>
        <taxon>eudicotyledons</taxon>
        <taxon>Gunneridae</taxon>
        <taxon>Pentapetalae</taxon>
        <taxon>asterids</taxon>
        <taxon>campanulids</taxon>
        <taxon>Asterales</taxon>
        <taxon>Asteraceae</taxon>
        <taxon>Asteroideae</taxon>
        <taxon>Heliantheae alliance</taxon>
        <taxon>Madieae</taxon>
        <taxon>Madiinae</taxon>
        <taxon>Deinandra</taxon>
    </lineage>
</organism>
<feature type="domain" description="NLP1-9 GAF" evidence="1">
    <location>
        <begin position="222"/>
        <end position="366"/>
    </location>
</feature>
<comment type="caution">
    <text evidence="2">The sequence shown here is derived from an EMBL/GenBank/DDBJ whole genome shotgun (WGS) entry which is preliminary data.</text>
</comment>
<dbReference type="Proteomes" id="UP001408789">
    <property type="component" value="Unassembled WGS sequence"/>
</dbReference>
<dbReference type="EMBL" id="JBCNJP010000200">
    <property type="protein sequence ID" value="KAK9050777.1"/>
    <property type="molecule type" value="Genomic_DNA"/>
</dbReference>
<sequence length="489" mass="55719">MMEDCPNNCPIIDPSRTKSCRCACWTRGLTMEHEADDRGVNLKICAAFSGVKSFPFKKMIFQFWRPRAEGGRLVLECYRNPHAVSLFDRLLGGQYRSLCTKYRYSIDDPNSNPNPPWIISAGGPVATAFLNRYPEVVLDLSVHRGSPLVDCGLDCDLACGVMLPVFDDKSSCVGVIECSMKNPAFLLPVFNELRRGLERQGLTIYHFQASWPYRANIPGDFEAAKTEIEKGLEIACESHDLTLGQVWISYTQREHIRLVKLSRYFVDFDDNPLKHFYDKFDVISGEGLAWKTLATHQPHLCRNIYKLSDNSGVLALISANTRSSCFVICLRSTHTGELDYVFEFFWPCCHNHSVLSETLLLTLRKYLPSFKFASGEQLGDEFTFIDVENPSSNLEDQEDDLAILAAYRNEGSLFYLPRSSTFEDLMLKLHKEFELDPARTHTVEYEVSPGKWSSLVCLESCRRTEDMGVVKLRVRPDGIEVGWLWRDNC</sequence>
<proteinExistence type="predicted"/>
<dbReference type="Pfam" id="PF22922">
    <property type="entry name" value="GAF_NLP"/>
    <property type="match status" value="1"/>
</dbReference>
<gene>
    <name evidence="2" type="ORF">SSX86_030253</name>
</gene>
<reference evidence="2 3" key="1">
    <citation type="submission" date="2024-04" db="EMBL/GenBank/DDBJ databases">
        <title>The reference genome of an endangered Asteraceae, Deinandra increscens subsp. villosa, native to the Central Coast of California.</title>
        <authorList>
            <person name="Guilliams M."/>
            <person name="Hasenstab-Lehman K."/>
            <person name="Meyer R."/>
            <person name="Mcevoy S."/>
        </authorList>
    </citation>
    <scope>NUCLEOTIDE SEQUENCE [LARGE SCALE GENOMIC DNA]</scope>
    <source>
        <tissue evidence="2">Leaf</tissue>
    </source>
</reference>
<dbReference type="InterPro" id="IPR045012">
    <property type="entry name" value="NLP"/>
</dbReference>
<name>A0AAP0CB23_9ASTR</name>
<protein>
    <recommendedName>
        <fullName evidence="1">NLP1-9 GAF domain-containing protein</fullName>
    </recommendedName>
</protein>
<dbReference type="PANTHER" id="PTHR32002:SF49">
    <property type="entry name" value="BILE ACID:SODIUM SYMPORTER_ARSENICAL RESISTANCE PROTEIN ACR3-RELATED"/>
    <property type="match status" value="1"/>
</dbReference>
<accession>A0AAP0CB23</accession>
<keyword evidence="3" id="KW-1185">Reference proteome</keyword>
<dbReference type="GO" id="GO:0003700">
    <property type="term" value="F:DNA-binding transcription factor activity"/>
    <property type="evidence" value="ECO:0007669"/>
    <property type="project" value="InterPro"/>
</dbReference>
<evidence type="ECO:0000313" key="3">
    <source>
        <dbReference type="Proteomes" id="UP001408789"/>
    </source>
</evidence>
<dbReference type="InterPro" id="IPR055081">
    <property type="entry name" value="NLP1-9_GAF"/>
</dbReference>
<dbReference type="AlphaFoldDB" id="A0AAP0CB23"/>
<dbReference type="PANTHER" id="PTHR32002">
    <property type="entry name" value="PROTEIN NLP8"/>
    <property type="match status" value="1"/>
</dbReference>
<evidence type="ECO:0000259" key="1">
    <source>
        <dbReference type="Pfam" id="PF22922"/>
    </source>
</evidence>
<evidence type="ECO:0000313" key="2">
    <source>
        <dbReference type="EMBL" id="KAK9050777.1"/>
    </source>
</evidence>